<feature type="domain" description="HTH OST-type" evidence="1">
    <location>
        <begin position="186"/>
        <end position="260"/>
    </location>
</feature>
<reference evidence="2 3" key="1">
    <citation type="submission" date="2020-05" db="EMBL/GenBank/DDBJ databases">
        <title>Complete genome sequence of of a novel Thermoleptolyngbya strain isolated from hot springs of Ganzi, Sichuan China.</title>
        <authorList>
            <person name="Tang J."/>
            <person name="Daroch M."/>
            <person name="Li L."/>
            <person name="Waleron K."/>
            <person name="Waleron M."/>
            <person name="Waleron M."/>
        </authorList>
    </citation>
    <scope>NUCLEOTIDE SEQUENCE [LARGE SCALE GENOMIC DNA]</scope>
    <source>
        <strain evidence="2 3">PKUAC-SCTA183</strain>
    </source>
</reference>
<dbReference type="Pfam" id="PF01936">
    <property type="entry name" value="NYN"/>
    <property type="match status" value="1"/>
</dbReference>
<organism evidence="2 3">
    <name type="scientific">Thermoleptolyngbya sichuanensis A183</name>
    <dbReference type="NCBI Taxonomy" id="2737172"/>
    <lineage>
        <taxon>Bacteria</taxon>
        <taxon>Bacillati</taxon>
        <taxon>Cyanobacteriota</taxon>
        <taxon>Cyanophyceae</taxon>
        <taxon>Oculatellales</taxon>
        <taxon>Oculatellaceae</taxon>
        <taxon>Thermoleptolyngbya</taxon>
        <taxon>Thermoleptolyngbya sichuanensis</taxon>
    </lineage>
</organism>
<dbReference type="GO" id="GO:0004540">
    <property type="term" value="F:RNA nuclease activity"/>
    <property type="evidence" value="ECO:0007669"/>
    <property type="project" value="InterPro"/>
</dbReference>
<dbReference type="CDD" id="cd10146">
    <property type="entry name" value="LabA_like_C"/>
    <property type="match status" value="1"/>
</dbReference>
<dbReference type="PANTHER" id="PTHR35811">
    <property type="entry name" value="SLR1870 PROTEIN"/>
    <property type="match status" value="1"/>
</dbReference>
<sequence>MRGEVQLRPDRLAVLIDADNVNADVVEPLFKEVSKYGTAYIKRIYGDWTTPQLKQWKDKLSEFAIQPVQQFPYTKGKNATDAALIIEAMDLLYTQNFDGFCIVSSDSDFTPLANRIRASGLVVYGFGERMKTPRAFVQACDKFTYIDILQQTEALAVAAVAETKESPLPKANQAKSGATVKLQPTNLEEAKSILQEVYEVAAEDESWVELGLFGNRLTQLHPDFDSRTYGCKQLKQLVKVVDIFDVQETPNKSVQIKLKA</sequence>
<dbReference type="Proteomes" id="UP000505210">
    <property type="component" value="Chromosome"/>
</dbReference>
<dbReference type="InterPro" id="IPR041966">
    <property type="entry name" value="LOTUS-like"/>
</dbReference>
<dbReference type="RefSeq" id="WP_172353879.1">
    <property type="nucleotide sequence ID" value="NZ_CP053661.1"/>
</dbReference>
<dbReference type="AlphaFoldDB" id="A0A6M8B5V3"/>
<dbReference type="Pfam" id="PF12872">
    <property type="entry name" value="OST-HTH"/>
    <property type="match status" value="1"/>
</dbReference>
<dbReference type="Gene3D" id="3.30.420.610">
    <property type="entry name" value="LOTUS domain-like"/>
    <property type="match status" value="1"/>
</dbReference>
<dbReference type="InterPro" id="IPR025605">
    <property type="entry name" value="OST-HTH/LOTUS_dom"/>
</dbReference>
<evidence type="ECO:0000313" key="2">
    <source>
        <dbReference type="EMBL" id="QKD81482.1"/>
    </source>
</evidence>
<accession>A0A6M8B5V3</accession>
<gene>
    <name evidence="2" type="ORF">HPC62_04155</name>
</gene>
<proteinExistence type="predicted"/>
<dbReference type="InterPro" id="IPR021139">
    <property type="entry name" value="NYN"/>
</dbReference>
<dbReference type="Gene3D" id="3.40.50.1010">
    <property type="entry name" value="5'-nuclease"/>
    <property type="match status" value="1"/>
</dbReference>
<dbReference type="CDD" id="cd11297">
    <property type="entry name" value="PIN_LabA-like_N_1"/>
    <property type="match status" value="1"/>
</dbReference>
<dbReference type="EMBL" id="CP053661">
    <property type="protein sequence ID" value="QKD81482.1"/>
    <property type="molecule type" value="Genomic_DNA"/>
</dbReference>
<protein>
    <submittedName>
        <fullName evidence="2">NYN domain-containing protein</fullName>
    </submittedName>
</protein>
<evidence type="ECO:0000259" key="1">
    <source>
        <dbReference type="PROSITE" id="PS51644"/>
    </source>
</evidence>
<dbReference type="PANTHER" id="PTHR35811:SF1">
    <property type="entry name" value="HTH OST-TYPE DOMAIN-CONTAINING PROTEIN"/>
    <property type="match status" value="1"/>
</dbReference>
<dbReference type="KEGG" id="theu:HPC62_04155"/>
<name>A0A6M8B5V3_9CYAN</name>
<evidence type="ECO:0000313" key="3">
    <source>
        <dbReference type="Proteomes" id="UP000505210"/>
    </source>
</evidence>
<keyword evidence="3" id="KW-1185">Reference proteome</keyword>
<dbReference type="PROSITE" id="PS51644">
    <property type="entry name" value="HTH_OST"/>
    <property type="match status" value="1"/>
</dbReference>